<name>A0ABD3RYA9_9STRA</name>
<evidence type="ECO:0008006" key="7">
    <source>
        <dbReference type="Google" id="ProtNLM"/>
    </source>
</evidence>
<evidence type="ECO:0000313" key="4">
    <source>
        <dbReference type="EMBL" id="KAL3811126.1"/>
    </source>
</evidence>
<dbReference type="InterPro" id="IPR008854">
    <property type="entry name" value="TPMT"/>
</dbReference>
<proteinExistence type="predicted"/>
<reference evidence="5 6" key="1">
    <citation type="submission" date="2024-10" db="EMBL/GenBank/DDBJ databases">
        <title>Updated reference genomes for cyclostephanoid diatoms.</title>
        <authorList>
            <person name="Roberts W.R."/>
            <person name="Alverson A.J."/>
        </authorList>
    </citation>
    <scope>NUCLEOTIDE SEQUENCE [LARGE SCALE GENOMIC DNA]</scope>
    <source>
        <strain evidence="5 6">AJA228-03</strain>
    </source>
</reference>
<dbReference type="Pfam" id="PF05724">
    <property type="entry name" value="TPMT"/>
    <property type="match status" value="2"/>
</dbReference>
<dbReference type="Gene3D" id="3.40.50.150">
    <property type="entry name" value="Vaccinia Virus protein VP39"/>
    <property type="match status" value="1"/>
</dbReference>
<keyword evidence="1" id="KW-0489">Methyltransferase</keyword>
<evidence type="ECO:0000256" key="2">
    <source>
        <dbReference type="ARBA" id="ARBA00022679"/>
    </source>
</evidence>
<dbReference type="SUPFAM" id="SSF53335">
    <property type="entry name" value="S-adenosyl-L-methionine-dependent methyltransferases"/>
    <property type="match status" value="1"/>
</dbReference>
<evidence type="ECO:0000313" key="6">
    <source>
        <dbReference type="Proteomes" id="UP001530377"/>
    </source>
</evidence>
<accession>A0ABD3RYA9</accession>
<dbReference type="InterPro" id="IPR029063">
    <property type="entry name" value="SAM-dependent_MTases_sf"/>
</dbReference>
<keyword evidence="6" id="KW-1185">Reference proteome</keyword>
<dbReference type="GO" id="GO:0032259">
    <property type="term" value="P:methylation"/>
    <property type="evidence" value="ECO:0007669"/>
    <property type="project" value="UniProtKB-KW"/>
</dbReference>
<dbReference type="EMBL" id="JALLPB020000117">
    <property type="protein sequence ID" value="KAL3817166.1"/>
    <property type="molecule type" value="Genomic_DNA"/>
</dbReference>
<dbReference type="EMBL" id="JALLPB020000278">
    <property type="protein sequence ID" value="KAL3811126.1"/>
    <property type="molecule type" value="Genomic_DNA"/>
</dbReference>
<dbReference type="PANTHER" id="PTHR10259:SF11">
    <property type="entry name" value="THIOPURINE S-METHYLTRANSFERASE"/>
    <property type="match status" value="1"/>
</dbReference>
<dbReference type="PROSITE" id="PS51585">
    <property type="entry name" value="SAM_MT_TPMT"/>
    <property type="match status" value="1"/>
</dbReference>
<comment type="caution">
    <text evidence="5">The sequence shown here is derived from an EMBL/GenBank/DDBJ whole genome shotgun (WGS) entry which is preliminary data.</text>
</comment>
<evidence type="ECO:0000256" key="1">
    <source>
        <dbReference type="ARBA" id="ARBA00022603"/>
    </source>
</evidence>
<organism evidence="5 6">
    <name type="scientific">Cyclostephanos tholiformis</name>
    <dbReference type="NCBI Taxonomy" id="382380"/>
    <lineage>
        <taxon>Eukaryota</taxon>
        <taxon>Sar</taxon>
        <taxon>Stramenopiles</taxon>
        <taxon>Ochrophyta</taxon>
        <taxon>Bacillariophyta</taxon>
        <taxon>Coscinodiscophyceae</taxon>
        <taxon>Thalassiosirophycidae</taxon>
        <taxon>Stephanodiscales</taxon>
        <taxon>Stephanodiscaceae</taxon>
        <taxon>Cyclostephanos</taxon>
    </lineage>
</organism>
<sequence length="271" mass="31084">MDDVHAFWAQRWSSPVLGWHKGDVNPHLQKYSHLLLGRSDDDERSDEIATRRSIFVPLCGKSVDLAYLATHPKISHVVGIDIIRNAAEEFSRDHPELFIEEVILSKDATEDTCERTTESGIFRGRNFTFLVRDVFDFLPMTTDDRAKHTSDGTYTLFDAIYDRASIVAIKPSLREDYVTLMGELLQSGGTILLVTLDRRRTATDEAKREGPPFSIDEGETRQLFESQSWVESVTLLDEVNELTNDEERERWGRKGVIELYEMVFIIKKVLT</sequence>
<evidence type="ECO:0000256" key="3">
    <source>
        <dbReference type="ARBA" id="ARBA00022691"/>
    </source>
</evidence>
<dbReference type="Proteomes" id="UP001530377">
    <property type="component" value="Unassembled WGS sequence"/>
</dbReference>
<evidence type="ECO:0000313" key="5">
    <source>
        <dbReference type="EMBL" id="KAL3817166.1"/>
    </source>
</evidence>
<dbReference type="PANTHER" id="PTHR10259">
    <property type="entry name" value="THIOPURINE S-METHYLTRANSFERASE"/>
    <property type="match status" value="1"/>
</dbReference>
<dbReference type="GO" id="GO:0008168">
    <property type="term" value="F:methyltransferase activity"/>
    <property type="evidence" value="ECO:0007669"/>
    <property type="project" value="UniProtKB-KW"/>
</dbReference>
<protein>
    <recommendedName>
        <fullName evidence="7">Thiopurine S-methyltransferase</fullName>
    </recommendedName>
</protein>
<dbReference type="AlphaFoldDB" id="A0ABD3RYA9"/>
<gene>
    <name evidence="4" type="ORF">ACHAXA_005937</name>
    <name evidence="5" type="ORF">ACHAXA_006166</name>
</gene>
<keyword evidence="3" id="KW-0949">S-adenosyl-L-methionine</keyword>
<keyword evidence="2" id="KW-0808">Transferase</keyword>